<feature type="compositionally biased region" description="Basic residues" evidence="7">
    <location>
        <begin position="306"/>
        <end position="331"/>
    </location>
</feature>
<dbReference type="SUPFAM" id="SSF56112">
    <property type="entry name" value="Protein kinase-like (PK-like)"/>
    <property type="match status" value="1"/>
</dbReference>
<feature type="binding site" evidence="6">
    <location>
        <position position="443"/>
    </location>
    <ligand>
        <name>ATP</name>
        <dbReference type="ChEBI" id="CHEBI:30616"/>
    </ligand>
</feature>
<dbReference type="PROSITE" id="PS00108">
    <property type="entry name" value="PROTEIN_KINASE_ST"/>
    <property type="match status" value="1"/>
</dbReference>
<accession>A0ABR1G8B3</accession>
<feature type="compositionally biased region" description="Basic residues" evidence="7">
    <location>
        <begin position="587"/>
        <end position="601"/>
    </location>
</feature>
<evidence type="ECO:0000256" key="3">
    <source>
        <dbReference type="ARBA" id="ARBA00022741"/>
    </source>
</evidence>
<dbReference type="EMBL" id="JBBJCI010000080">
    <property type="protein sequence ID" value="KAK7249334.1"/>
    <property type="molecule type" value="Genomic_DNA"/>
</dbReference>
<evidence type="ECO:0000313" key="10">
    <source>
        <dbReference type="Proteomes" id="UP001363151"/>
    </source>
</evidence>
<dbReference type="PANTHER" id="PTHR22974:SF21">
    <property type="entry name" value="DUAL SPECIFICITY PROTEIN KINASE TTK"/>
    <property type="match status" value="1"/>
</dbReference>
<dbReference type="PROSITE" id="PS00107">
    <property type="entry name" value="PROTEIN_KINASE_ATP"/>
    <property type="match status" value="1"/>
</dbReference>
<dbReference type="GO" id="GO:0016301">
    <property type="term" value="F:kinase activity"/>
    <property type="evidence" value="ECO:0007669"/>
    <property type="project" value="UniProtKB-KW"/>
</dbReference>
<keyword evidence="4 9" id="KW-0418">Kinase</keyword>
<dbReference type="PROSITE" id="PS50011">
    <property type="entry name" value="PROTEIN_KINASE_DOM"/>
    <property type="match status" value="1"/>
</dbReference>
<evidence type="ECO:0000256" key="1">
    <source>
        <dbReference type="ARBA" id="ARBA00022527"/>
    </source>
</evidence>
<keyword evidence="1" id="KW-0723">Serine/threonine-protein kinase</keyword>
<protein>
    <submittedName>
        <fullName evidence="9">TTK protein kinase</fullName>
    </submittedName>
</protein>
<feature type="region of interest" description="Disordered" evidence="7">
    <location>
        <begin position="211"/>
        <end position="406"/>
    </location>
</feature>
<keyword evidence="3 6" id="KW-0547">Nucleotide-binding</keyword>
<proteinExistence type="predicted"/>
<feature type="compositionally biased region" description="Polar residues" evidence="7">
    <location>
        <begin position="384"/>
        <end position="395"/>
    </location>
</feature>
<dbReference type="SMART" id="SM00777">
    <property type="entry name" value="Mad3_BUB1_I"/>
    <property type="match status" value="1"/>
</dbReference>
<sequence length="663" mass="72842">MTEVDKENVRTATPGAVKPAATKRATRASTRNARGVLRWGETLETLFLLDDAAHPERRALADRVVARPDDPNAWWQLLSDVAESGKRDARCRLFRRATQSIPKNRPELYEAEAYVSIWLGFVKAQTGLGQRQDALDALQYMRNEGIGKRSRAFYETWALCEAGAGKAAAAKEALQAGIRALPARERKSVVALAACSDAELAAQAAARARARAAAGPEDDATGVISRARRRRRAPGRRRHGRGRGHGRPAAARVRRRRHAGPGPERERDGRDDRRRRALKSSKAPMKREDIDYMLKWKPSKGGRSASRPRRAACPSRRRPRSSARAAPRRGQVRGEGADAADHRGGRRAEHGELPVRHAVERRDGLEPLAPKSSDEDSDAEDLPSRSTASTHSTSGGPARTPGESTATLEVEGQCYAKLALVGRGGSSKVFRVLGADGRVLALKRIKLRGSEVDHVRGLAGYANEVALLQRLRGKENIVTLYAADVDRAAGSIHMVMEAGDADLATVLSQRRTRRARAARRRRARGDDGNFVRLTWQQMLEAVHTIHEERIVHGDLKPANFLFIGTLNYMSPEAIRDSGAGPRLGRAPPRKPAMRAWPRHQQSKLQAVETSTSAKYMRDAPADDDEDGDGLLSVMSRGFARMQPVKEDAGEDMDTSHTASWTTH</sequence>
<dbReference type="Pfam" id="PF08311">
    <property type="entry name" value="Mad3_BUB1_I"/>
    <property type="match status" value="1"/>
</dbReference>
<feature type="compositionally biased region" description="Basic and acidic residues" evidence="7">
    <location>
        <begin position="263"/>
        <end position="274"/>
    </location>
</feature>
<feature type="region of interest" description="Disordered" evidence="7">
    <location>
        <begin position="1"/>
        <end position="29"/>
    </location>
</feature>
<dbReference type="Gene3D" id="1.10.510.10">
    <property type="entry name" value="Transferase(Phosphotransferase) domain 1"/>
    <property type="match status" value="1"/>
</dbReference>
<feature type="compositionally biased region" description="Basic and acidic residues" evidence="7">
    <location>
        <begin position="285"/>
        <end position="294"/>
    </location>
</feature>
<feature type="region of interest" description="Disordered" evidence="7">
    <location>
        <begin position="577"/>
        <end position="603"/>
    </location>
</feature>
<feature type="compositionally biased region" description="Basic residues" evidence="7">
    <location>
        <begin position="226"/>
        <end position="259"/>
    </location>
</feature>
<feature type="region of interest" description="Disordered" evidence="7">
    <location>
        <begin position="641"/>
        <end position="663"/>
    </location>
</feature>
<dbReference type="InterPro" id="IPR013212">
    <property type="entry name" value="Mad3/Bub1_I"/>
</dbReference>
<evidence type="ECO:0000256" key="4">
    <source>
        <dbReference type="ARBA" id="ARBA00022777"/>
    </source>
</evidence>
<keyword evidence="10" id="KW-1185">Reference proteome</keyword>
<dbReference type="SMART" id="SM00220">
    <property type="entry name" value="S_TKc"/>
    <property type="match status" value="1"/>
</dbReference>
<evidence type="ECO:0000256" key="6">
    <source>
        <dbReference type="PROSITE-ProRule" id="PRU10141"/>
    </source>
</evidence>
<dbReference type="Pfam" id="PF00069">
    <property type="entry name" value="Pkinase"/>
    <property type="match status" value="1"/>
</dbReference>
<dbReference type="InterPro" id="IPR000719">
    <property type="entry name" value="Prot_kinase_dom"/>
</dbReference>
<keyword evidence="2" id="KW-0808">Transferase</keyword>
<evidence type="ECO:0000259" key="8">
    <source>
        <dbReference type="PROSITE" id="PS50011"/>
    </source>
</evidence>
<name>A0ABR1G8B3_AURAN</name>
<gene>
    <name evidence="9" type="primary">TTK</name>
    <name evidence="9" type="ORF">SO694_00047253</name>
</gene>
<evidence type="ECO:0000256" key="2">
    <source>
        <dbReference type="ARBA" id="ARBA00022679"/>
    </source>
</evidence>
<dbReference type="PANTHER" id="PTHR22974">
    <property type="entry name" value="MIXED LINEAGE PROTEIN KINASE"/>
    <property type="match status" value="1"/>
</dbReference>
<dbReference type="Gene3D" id="1.25.40.430">
    <property type="match status" value="1"/>
</dbReference>
<reference evidence="9 10" key="1">
    <citation type="submission" date="2024-03" db="EMBL/GenBank/DDBJ databases">
        <title>Aureococcus anophagefferens CCMP1851 and Kratosvirus quantuckense: Draft genome of a second virus-susceptible host strain in the model system.</title>
        <authorList>
            <person name="Chase E."/>
            <person name="Truchon A.R."/>
            <person name="Schepens W."/>
            <person name="Wilhelm S.W."/>
        </authorList>
    </citation>
    <scope>NUCLEOTIDE SEQUENCE [LARGE SCALE GENOMIC DNA]</scope>
    <source>
        <strain evidence="9 10">CCMP1851</strain>
    </source>
</reference>
<dbReference type="InterPro" id="IPR011009">
    <property type="entry name" value="Kinase-like_dom_sf"/>
</dbReference>
<comment type="caution">
    <text evidence="9">The sequence shown here is derived from an EMBL/GenBank/DDBJ whole genome shotgun (WGS) entry which is preliminary data.</text>
</comment>
<evidence type="ECO:0000256" key="5">
    <source>
        <dbReference type="ARBA" id="ARBA00022840"/>
    </source>
</evidence>
<organism evidence="9 10">
    <name type="scientific">Aureococcus anophagefferens</name>
    <name type="common">Harmful bloom alga</name>
    <dbReference type="NCBI Taxonomy" id="44056"/>
    <lineage>
        <taxon>Eukaryota</taxon>
        <taxon>Sar</taxon>
        <taxon>Stramenopiles</taxon>
        <taxon>Ochrophyta</taxon>
        <taxon>Pelagophyceae</taxon>
        <taxon>Pelagomonadales</taxon>
        <taxon>Pelagomonadaceae</taxon>
        <taxon>Aureococcus</taxon>
    </lineage>
</organism>
<dbReference type="Gene3D" id="3.30.200.20">
    <property type="entry name" value="Phosphorylase Kinase, domain 1"/>
    <property type="match status" value="1"/>
</dbReference>
<feature type="compositionally biased region" description="Basic and acidic residues" evidence="7">
    <location>
        <begin position="335"/>
        <end position="365"/>
    </location>
</feature>
<dbReference type="InterPro" id="IPR017441">
    <property type="entry name" value="Protein_kinase_ATP_BS"/>
</dbReference>
<evidence type="ECO:0000256" key="7">
    <source>
        <dbReference type="SAM" id="MobiDB-lite"/>
    </source>
</evidence>
<dbReference type="Proteomes" id="UP001363151">
    <property type="component" value="Unassembled WGS sequence"/>
</dbReference>
<feature type="compositionally biased region" description="Low complexity" evidence="7">
    <location>
        <begin position="20"/>
        <end position="29"/>
    </location>
</feature>
<feature type="domain" description="Protein kinase" evidence="8">
    <location>
        <begin position="415"/>
        <end position="663"/>
    </location>
</feature>
<evidence type="ECO:0000313" key="9">
    <source>
        <dbReference type="EMBL" id="KAK7249334.1"/>
    </source>
</evidence>
<keyword evidence="5 6" id="KW-0067">ATP-binding</keyword>
<dbReference type="InterPro" id="IPR008271">
    <property type="entry name" value="Ser/Thr_kinase_AS"/>
</dbReference>